<dbReference type="NCBIfam" id="NF007000">
    <property type="entry name" value="PRK09463.1"/>
    <property type="match status" value="1"/>
</dbReference>
<evidence type="ECO:0000256" key="7">
    <source>
        <dbReference type="ARBA" id="ARBA00022630"/>
    </source>
</evidence>
<proteinExistence type="inferred from homology"/>
<evidence type="ECO:0000259" key="12">
    <source>
        <dbReference type="Pfam" id="PF00441"/>
    </source>
</evidence>
<comment type="caution">
    <text evidence="16">The sequence shown here is derived from an EMBL/GenBank/DDBJ whole genome shotgun (WGS) entry which is preliminary data.</text>
</comment>
<dbReference type="InterPro" id="IPR009100">
    <property type="entry name" value="AcylCoA_DH/oxidase_NM_dom_sf"/>
</dbReference>
<feature type="domain" description="Acyl-CoA dehydrogenase/oxidase N-terminal" evidence="14">
    <location>
        <begin position="86"/>
        <end position="184"/>
    </location>
</feature>
<feature type="domain" description="Acyl-CoA oxidase/dehydrogenase middle" evidence="13">
    <location>
        <begin position="189"/>
        <end position="280"/>
    </location>
</feature>
<evidence type="ECO:0000256" key="3">
    <source>
        <dbReference type="ARBA" id="ARBA00009347"/>
    </source>
</evidence>
<dbReference type="InterPro" id="IPR009075">
    <property type="entry name" value="AcylCo_DH/oxidase_C"/>
</dbReference>
<dbReference type="Gene3D" id="2.40.110.10">
    <property type="entry name" value="Butyryl-CoA Dehydrogenase, subunit A, domain 2"/>
    <property type="match status" value="1"/>
</dbReference>
<dbReference type="SUPFAM" id="SSF56645">
    <property type="entry name" value="Acyl-CoA dehydrogenase NM domain-like"/>
    <property type="match status" value="1"/>
</dbReference>
<dbReference type="SUPFAM" id="SSF47203">
    <property type="entry name" value="Acyl-CoA dehydrogenase C-terminal domain-like"/>
    <property type="match status" value="1"/>
</dbReference>
<protein>
    <recommendedName>
        <fullName evidence="6">Acyl-coenzyme A dehydrogenase</fullName>
        <ecNumber evidence="4">1.3.8.7</ecNumber>
        <ecNumber evidence="5">1.3.8.8</ecNumber>
    </recommendedName>
</protein>
<gene>
    <name evidence="16" type="ORF">ACFQBM_00390</name>
</gene>
<comment type="cofactor">
    <cofactor evidence="1">
        <name>FAD</name>
        <dbReference type="ChEBI" id="CHEBI:57692"/>
    </cofactor>
</comment>
<evidence type="ECO:0000256" key="1">
    <source>
        <dbReference type="ARBA" id="ARBA00001974"/>
    </source>
</evidence>
<dbReference type="NCBIfam" id="NF009586">
    <property type="entry name" value="PRK13026.1"/>
    <property type="match status" value="1"/>
</dbReference>
<organism evidence="16 17">
    <name type="scientific">Microbulbifer taiwanensis</name>
    <dbReference type="NCBI Taxonomy" id="986746"/>
    <lineage>
        <taxon>Bacteria</taxon>
        <taxon>Pseudomonadati</taxon>
        <taxon>Pseudomonadota</taxon>
        <taxon>Gammaproteobacteria</taxon>
        <taxon>Cellvibrionales</taxon>
        <taxon>Microbulbiferaceae</taxon>
        <taxon>Microbulbifer</taxon>
    </lineage>
</organism>
<evidence type="ECO:0000256" key="6">
    <source>
        <dbReference type="ARBA" id="ARBA00020144"/>
    </source>
</evidence>
<evidence type="ECO:0000259" key="14">
    <source>
        <dbReference type="Pfam" id="PF02771"/>
    </source>
</evidence>
<comment type="similarity">
    <text evidence="3">Belongs to the acyl-CoA dehydrogenase family.</text>
</comment>
<dbReference type="Pfam" id="PF02770">
    <property type="entry name" value="Acyl-CoA_dh_M"/>
    <property type="match status" value="1"/>
</dbReference>
<evidence type="ECO:0000256" key="5">
    <source>
        <dbReference type="ARBA" id="ARBA00012040"/>
    </source>
</evidence>
<keyword evidence="7" id="KW-0285">Flavoprotein</keyword>
<dbReference type="InterPro" id="IPR037069">
    <property type="entry name" value="AcylCoA_DH/ox_N_sf"/>
</dbReference>
<dbReference type="PANTHER" id="PTHR48083">
    <property type="entry name" value="MEDIUM-CHAIN SPECIFIC ACYL-COA DEHYDROGENASE, MITOCHONDRIAL-RELATED"/>
    <property type="match status" value="1"/>
</dbReference>
<comment type="catalytic activity">
    <reaction evidence="11">
        <text>a long-chain 2,3-saturated fatty acyl-CoA + oxidized [electron-transfer flavoprotein] + H(+) = a long-chain (2E)-enoyl-CoA + reduced [electron-transfer flavoprotein]</text>
        <dbReference type="Rhea" id="RHEA:17721"/>
        <dbReference type="Rhea" id="RHEA-COMP:10685"/>
        <dbReference type="Rhea" id="RHEA-COMP:10686"/>
        <dbReference type="ChEBI" id="CHEBI:15378"/>
        <dbReference type="ChEBI" id="CHEBI:57692"/>
        <dbReference type="ChEBI" id="CHEBI:58307"/>
        <dbReference type="ChEBI" id="CHEBI:83721"/>
        <dbReference type="ChEBI" id="CHEBI:83727"/>
        <dbReference type="EC" id="1.3.8.8"/>
    </reaction>
</comment>
<feature type="domain" description="Acyl-CoA dehydrogenase/oxidase C-terminal" evidence="12">
    <location>
        <begin position="312"/>
        <end position="455"/>
    </location>
</feature>
<dbReference type="InterPro" id="IPR015396">
    <property type="entry name" value="FadE_C"/>
</dbReference>
<evidence type="ECO:0000256" key="10">
    <source>
        <dbReference type="ARBA" id="ARBA00047882"/>
    </source>
</evidence>
<dbReference type="InterPro" id="IPR036250">
    <property type="entry name" value="AcylCo_DH-like_C"/>
</dbReference>
<dbReference type="InterPro" id="IPR050741">
    <property type="entry name" value="Acyl-CoA_dehydrogenase"/>
</dbReference>
<dbReference type="Gene3D" id="1.10.540.10">
    <property type="entry name" value="Acyl-CoA dehydrogenase/oxidase, N-terminal domain"/>
    <property type="match status" value="1"/>
</dbReference>
<evidence type="ECO:0000256" key="9">
    <source>
        <dbReference type="ARBA" id="ARBA00023002"/>
    </source>
</evidence>
<sequence length="755" mass="83396">MLRLSVTWMVKMSDLRKKWITGPLHNLIKKVLPPISDTEREAMEAGEIWWDAQLLSGKPDWEQLLKMGPPTLSEEEQAFLDGPVEELCRMVDDWKISFEDRCIPKDVWDYLKGERFFGIIIPKEFGGLGFSPTAHAEIVTKISTRSTCVGVTVMVPNSLGPGELLMAHGTEEQKQYYLPRLADGREIPCFGLTSPEAGSDAAAMVDSGIVCYGEYKGEKTLGMRVNWHKRYITLGPVATILGLAFKLYDPDHILGDREALGITVALVPTDTEGVTIGQRHLPAMQAFQNGPNWGKDVFVPMEWIIGGQENVGRGWHMLMSALAAGRGISLPSLSTGGAKMSARTTGAYARIREQFGIPIGKFEGVQRRLAEIAGIAYVLDSAHKTTTRALDQGRKPAVVSAIMKFHATQGLRQAIDDAMDIHAGKAIMDGPLNYIGNVYRAVPVAITVEGANILTRSLMIFGQGAIRCHPYLLEEMMAAENPDKEAGIEALDELLPKHLWFQIKTFARAVFHGWTVGLFASSPRGVGKAAKYYRQLNRYSAILTLVTEVSLMSLGGELKRKELISSRLGDVLSELYLLSCTLKRFKDDGSPKEDQPLLEFAMRAGLHRIEVSLLEVFQNFPRHFLGQLMHFLTMPWGHSIHTASDRQARACAELLMTPSETRDRLTRGVFLGNPGDGVDLVEQAFNRVCASEEAREKLKKGGIRALNLQAVDEGLDKKLISEEEAASLRETADAVDMAIQVDHFDKLSPVKSGAL</sequence>
<reference evidence="17" key="1">
    <citation type="journal article" date="2019" name="Int. J. Syst. Evol. Microbiol.">
        <title>The Global Catalogue of Microorganisms (GCM) 10K type strain sequencing project: providing services to taxonomists for standard genome sequencing and annotation.</title>
        <authorList>
            <consortium name="The Broad Institute Genomics Platform"/>
            <consortium name="The Broad Institute Genome Sequencing Center for Infectious Disease"/>
            <person name="Wu L."/>
            <person name="Ma J."/>
        </authorList>
    </citation>
    <scope>NUCLEOTIDE SEQUENCE [LARGE SCALE GENOMIC DNA]</scope>
    <source>
        <strain evidence="17">CGMCC 1.13718</strain>
    </source>
</reference>
<evidence type="ECO:0000259" key="13">
    <source>
        <dbReference type="Pfam" id="PF02770"/>
    </source>
</evidence>
<keyword evidence="9" id="KW-0560">Oxidoreductase</keyword>
<dbReference type="InterPro" id="IPR046373">
    <property type="entry name" value="Acyl-CoA_Oxase/DH_mid-dom_sf"/>
</dbReference>
<dbReference type="EMBL" id="JBHSVR010000001">
    <property type="protein sequence ID" value="MFC6631713.1"/>
    <property type="molecule type" value="Genomic_DNA"/>
</dbReference>
<dbReference type="EC" id="1.3.8.8" evidence="5"/>
<comment type="pathway">
    <text evidence="2">Lipid metabolism; fatty acid beta-oxidation.</text>
</comment>
<evidence type="ECO:0000256" key="11">
    <source>
        <dbReference type="ARBA" id="ARBA00049247"/>
    </source>
</evidence>
<feature type="domain" description="Acyl-CoA dehydrogenase C-terminal bacterial-type" evidence="15">
    <location>
        <begin position="466"/>
        <end position="744"/>
    </location>
</feature>
<dbReference type="InterPro" id="IPR006091">
    <property type="entry name" value="Acyl-CoA_Oxase/DH_mid-dom"/>
</dbReference>
<dbReference type="PANTHER" id="PTHR48083:SF33">
    <property type="entry name" value="ACYL-COENZYME A DEHYDROGENASE"/>
    <property type="match status" value="1"/>
</dbReference>
<dbReference type="Gene3D" id="1.20.140.10">
    <property type="entry name" value="Butyryl-CoA Dehydrogenase, subunit A, domain 3"/>
    <property type="match status" value="1"/>
</dbReference>
<evidence type="ECO:0000256" key="4">
    <source>
        <dbReference type="ARBA" id="ARBA00012033"/>
    </source>
</evidence>
<keyword evidence="8" id="KW-0274">FAD</keyword>
<name>A0ABW1YG19_9GAMM</name>
<evidence type="ECO:0000256" key="8">
    <source>
        <dbReference type="ARBA" id="ARBA00022827"/>
    </source>
</evidence>
<keyword evidence="17" id="KW-1185">Reference proteome</keyword>
<dbReference type="Pfam" id="PF00441">
    <property type="entry name" value="Acyl-CoA_dh_1"/>
    <property type="match status" value="1"/>
</dbReference>
<evidence type="ECO:0000259" key="15">
    <source>
        <dbReference type="Pfam" id="PF09317"/>
    </source>
</evidence>
<accession>A0ABW1YG19</accession>
<dbReference type="CDD" id="cd00567">
    <property type="entry name" value="ACAD"/>
    <property type="match status" value="1"/>
</dbReference>
<dbReference type="Pfam" id="PF09317">
    <property type="entry name" value="ACDH_C"/>
    <property type="match status" value="1"/>
</dbReference>
<evidence type="ECO:0000256" key="2">
    <source>
        <dbReference type="ARBA" id="ARBA00005005"/>
    </source>
</evidence>
<dbReference type="EC" id="1.3.8.7" evidence="4"/>
<evidence type="ECO:0000313" key="17">
    <source>
        <dbReference type="Proteomes" id="UP001596425"/>
    </source>
</evidence>
<dbReference type="RefSeq" id="WP_319024605.1">
    <property type="nucleotide sequence ID" value="NZ_JACZFR010000056.1"/>
</dbReference>
<comment type="catalytic activity">
    <reaction evidence="10">
        <text>a medium-chain 2,3-saturated fatty acyl-CoA + oxidized [electron-transfer flavoprotein] + H(+) = a medium-chain (2E)-enoyl-CoA + reduced [electron-transfer flavoprotein]</text>
        <dbReference type="Rhea" id="RHEA:14477"/>
        <dbReference type="Rhea" id="RHEA-COMP:10685"/>
        <dbReference type="Rhea" id="RHEA-COMP:10686"/>
        <dbReference type="ChEBI" id="CHEBI:15378"/>
        <dbReference type="ChEBI" id="CHEBI:57692"/>
        <dbReference type="ChEBI" id="CHEBI:58307"/>
        <dbReference type="ChEBI" id="CHEBI:83723"/>
        <dbReference type="ChEBI" id="CHEBI:83726"/>
        <dbReference type="EC" id="1.3.8.7"/>
    </reaction>
</comment>
<dbReference type="Proteomes" id="UP001596425">
    <property type="component" value="Unassembled WGS sequence"/>
</dbReference>
<evidence type="ECO:0000313" key="16">
    <source>
        <dbReference type="EMBL" id="MFC6631713.1"/>
    </source>
</evidence>
<dbReference type="InterPro" id="IPR013786">
    <property type="entry name" value="AcylCoA_DH/ox_N"/>
</dbReference>
<dbReference type="Pfam" id="PF02771">
    <property type="entry name" value="Acyl-CoA_dh_N"/>
    <property type="match status" value="1"/>
</dbReference>